<reference evidence="1 2" key="1">
    <citation type="submission" date="2016-01" db="EMBL/GenBank/DDBJ databases">
        <title>Mycobacterium immunogenum strain CD11_6 genome sequencing and assembly.</title>
        <authorList>
            <person name="Kaur G."/>
            <person name="Nair G.R."/>
            <person name="Mayilraj S."/>
        </authorList>
    </citation>
    <scope>NUCLEOTIDE SEQUENCE [LARGE SCALE GENOMIC DNA]</scope>
    <source>
        <strain evidence="1 2">CD11-6</strain>
    </source>
</reference>
<evidence type="ECO:0000313" key="2">
    <source>
        <dbReference type="Proteomes" id="UP000186919"/>
    </source>
</evidence>
<sequence>MTYHGGELAVQRRMGQSDSAIRVGRIISADIPEVAAAFLAAQPMVFVAARDDGGRMWASQLVGPPGFAHATDARTVAIDAMPVYGDPMARVLRSERKIGMLALQPQRRRRMRVNGTAVPSKDGLIVTTDQVYSNCPKYIARRDVSGIGRGLPGDVRHGTSLNAAQQKTVSLADTFIIGTADDEGNADASHRGGNPGFLRVLSPNLLRWPDYLGNSMFMTLGNLHLDPRCGVLILDWHTGSTLQLTGAARLNWDEATFAPGAQCSVDFTVEEVVEIINGSPLRWGNPEPSPANPPL</sequence>
<dbReference type="Gene3D" id="2.30.110.10">
    <property type="entry name" value="Electron Transport, Fmn-binding Protein, Chain A"/>
    <property type="match status" value="2"/>
</dbReference>
<dbReference type="PANTHER" id="PTHR42815">
    <property type="entry name" value="FAD-BINDING, PUTATIVE (AFU_ORTHOLOGUE AFUA_6G07600)-RELATED"/>
    <property type="match status" value="1"/>
</dbReference>
<comment type="caution">
    <text evidence="1">The sequence shown here is derived from an EMBL/GenBank/DDBJ whole genome shotgun (WGS) entry which is preliminary data.</text>
</comment>
<name>A0A179V5N6_9MYCO</name>
<gene>
    <name evidence="1" type="ORF">AWB85_16525</name>
</gene>
<dbReference type="AlphaFoldDB" id="A0A179V5N6"/>
<dbReference type="InterPro" id="IPR012349">
    <property type="entry name" value="Split_barrel_FMN-bd"/>
</dbReference>
<dbReference type="PANTHER" id="PTHR42815:SF2">
    <property type="entry name" value="FAD-BINDING, PUTATIVE (AFU_ORTHOLOGUE AFUA_6G07600)-RELATED"/>
    <property type="match status" value="1"/>
</dbReference>
<accession>A0A179V5N6</accession>
<dbReference type="SUPFAM" id="SSF50475">
    <property type="entry name" value="FMN-binding split barrel"/>
    <property type="match status" value="2"/>
</dbReference>
<organism evidence="1 2">
    <name type="scientific">Mycobacteroides immunogenum</name>
    <dbReference type="NCBI Taxonomy" id="83262"/>
    <lineage>
        <taxon>Bacteria</taxon>
        <taxon>Bacillati</taxon>
        <taxon>Actinomycetota</taxon>
        <taxon>Actinomycetes</taxon>
        <taxon>Mycobacteriales</taxon>
        <taxon>Mycobacteriaceae</taxon>
        <taxon>Mycobacteroides</taxon>
    </lineage>
</organism>
<dbReference type="RefSeq" id="WP_064633247.1">
    <property type="nucleotide sequence ID" value="NZ_LQYE01000032.1"/>
</dbReference>
<dbReference type="EMBL" id="LQYE01000032">
    <property type="protein sequence ID" value="OAT66341.1"/>
    <property type="molecule type" value="Genomic_DNA"/>
</dbReference>
<dbReference type="Proteomes" id="UP000186919">
    <property type="component" value="Unassembled WGS sequence"/>
</dbReference>
<evidence type="ECO:0000313" key="1">
    <source>
        <dbReference type="EMBL" id="OAT66341.1"/>
    </source>
</evidence>
<protein>
    <submittedName>
        <fullName evidence="1">Pyridoxamine 5-phosphate oxidase</fullName>
    </submittedName>
</protein>
<proteinExistence type="predicted"/>